<evidence type="ECO:0000313" key="1">
    <source>
        <dbReference type="EMBL" id="BAV34601.1"/>
    </source>
</evidence>
<protein>
    <recommendedName>
        <fullName evidence="3">C_GCAxxG_C_C family protein</fullName>
    </recommendedName>
</protein>
<name>A0A1B4XIJ3_9GAMM</name>
<sequence>MDTKCDIATKRFTEGFHCSQSVLEAFASDYGLDPVLARKIANPLAGGSGLGGECGAVTGALMVLGLHYGMAEPDDSEAFQNTFEKVGRFVEEFKARHGKLNCHELIGLNVFSEEGLKEFMEKDVKLTQCLRYVEDAVGIVEGIISRNPKPAK</sequence>
<organism evidence="1 2">
    <name type="scientific">Sulfuricaulis limicola</name>
    <dbReference type="NCBI Taxonomy" id="1620215"/>
    <lineage>
        <taxon>Bacteria</taxon>
        <taxon>Pseudomonadati</taxon>
        <taxon>Pseudomonadota</taxon>
        <taxon>Gammaproteobacteria</taxon>
        <taxon>Acidiferrobacterales</taxon>
        <taxon>Acidiferrobacteraceae</taxon>
        <taxon>Sulfuricaulis</taxon>
    </lineage>
</organism>
<dbReference type="OrthoDB" id="5874197at2"/>
<dbReference type="AlphaFoldDB" id="A0A1B4XIJ3"/>
<gene>
    <name evidence="1" type="ORF">SCL_2317</name>
</gene>
<dbReference type="NCBIfam" id="TIGR01909">
    <property type="entry name" value="C_GCAxxG_C_C"/>
    <property type="match status" value="1"/>
</dbReference>
<dbReference type="KEGG" id="slim:SCL_2317"/>
<keyword evidence="2" id="KW-1185">Reference proteome</keyword>
<evidence type="ECO:0000313" key="2">
    <source>
        <dbReference type="Proteomes" id="UP000243180"/>
    </source>
</evidence>
<evidence type="ECO:0008006" key="3">
    <source>
        <dbReference type="Google" id="ProtNLM"/>
    </source>
</evidence>
<dbReference type="Pfam" id="PF09719">
    <property type="entry name" value="C_GCAxxG_C_C"/>
    <property type="match status" value="1"/>
</dbReference>
<dbReference type="InParanoid" id="A0A1B4XIJ3"/>
<proteinExistence type="predicted"/>
<accession>A0A1B4XIJ3</accession>
<dbReference type="EMBL" id="AP014879">
    <property type="protein sequence ID" value="BAV34601.1"/>
    <property type="molecule type" value="Genomic_DNA"/>
</dbReference>
<dbReference type="Proteomes" id="UP000243180">
    <property type="component" value="Chromosome"/>
</dbReference>
<dbReference type="RefSeq" id="WP_096361326.1">
    <property type="nucleotide sequence ID" value="NZ_AP014879.1"/>
</dbReference>
<dbReference type="InterPro" id="IPR010181">
    <property type="entry name" value="CGCAxxGCC_motif"/>
</dbReference>
<reference evidence="1 2" key="1">
    <citation type="submission" date="2015-05" db="EMBL/GenBank/DDBJ databases">
        <title>Complete genome sequence of a sulfur-oxidizing gammaproteobacterium strain HA5.</title>
        <authorList>
            <person name="Miura A."/>
            <person name="Kojima H."/>
            <person name="Fukui M."/>
        </authorList>
    </citation>
    <scope>NUCLEOTIDE SEQUENCE [LARGE SCALE GENOMIC DNA]</scope>
    <source>
        <strain evidence="1 2">HA5</strain>
    </source>
</reference>